<sequence>MNAQLEAIRDAMNKDTGQGRDIDLARALADAYVTEHPDQFANLADMPIEQCVAAVDVFRSAGMEDDQWRVEAWLLHRFEPQTIGGPVTARIRVPGQEN</sequence>
<name>A0A097EYN3_9CAUD</name>
<dbReference type="KEGG" id="vg:26624267"/>
<accession>A0A097EYN3</accession>
<dbReference type="Proteomes" id="UP000029891">
    <property type="component" value="Segment"/>
</dbReference>
<evidence type="ECO:0000313" key="1">
    <source>
        <dbReference type="EMBL" id="AIT14531.1"/>
    </source>
</evidence>
<protein>
    <submittedName>
        <fullName evidence="1">Uncharacterized protein</fullName>
    </submittedName>
</protein>
<proteinExistence type="predicted"/>
<evidence type="ECO:0000313" key="2">
    <source>
        <dbReference type="Proteomes" id="UP000029891"/>
    </source>
</evidence>
<dbReference type="RefSeq" id="YP_009197148.1">
    <property type="nucleotide sequence ID" value="NC_028779.1"/>
</dbReference>
<organism evidence="1 2">
    <name type="scientific">Mycobacterium phage Carcharodon</name>
    <dbReference type="NCBI Taxonomy" id="1555233"/>
    <lineage>
        <taxon>Viruses</taxon>
        <taxon>Duplodnaviria</taxon>
        <taxon>Heunggongvirae</taxon>
        <taxon>Uroviricota</taxon>
        <taxon>Caudoviricetes</taxon>
        <taxon>Nclasvirinae</taxon>
        <taxon>Charlievirus</taxon>
        <taxon>Charlievirus Pipsqueaks</taxon>
    </lineage>
</organism>
<reference evidence="1 2" key="1">
    <citation type="submission" date="2014-09" db="EMBL/GenBank/DDBJ databases">
        <authorList>
            <person name="Brannan A.J."/>
            <person name="Lewis N."/>
            <person name="Sims A.D."/>
            <person name="Adams M.W."/>
            <person name="Blackwell H.A."/>
            <person name="Coleman M.K."/>
            <person name="Cook S.E."/>
            <person name="Gardner S.T."/>
            <person name="Katliarou V."/>
            <person name="Lyons V.J."/>
            <person name="Mann D.A."/>
            <person name="McCall D.F."/>
            <person name="McCurdy M.C."/>
            <person name="Murdock C.A."/>
            <person name="Phillips E.M."/>
            <person name="Pitts A.K."/>
            <person name="Policard D."/>
            <person name="Prince J.K."/>
            <person name="Threatt D."/>
            <person name="Serrano M.G."/>
            <person name="Buck G."/>
            <person name="Lee V."/>
            <person name="Wang Y."/>
            <person name="Carvalho R."/>
            <person name="Voegtly L."/>
            <person name="Shi R."/>
            <person name="Duckworth R."/>
            <person name="Johnson A."/>
            <person name="Loviza R."/>
            <person name="Walstead R."/>
            <person name="Shah Z."/>
            <person name="Kiflezghi M."/>
            <person name="Wade K."/>
            <person name="Anders K.R."/>
            <person name="Braun M.A."/>
            <person name="Delesalle V.A."/>
            <person name="Hughes L.E."/>
            <person name="Ware V.C."/>
            <person name="Bradley K.W."/>
            <person name="Barker L.P."/>
            <person name="Asai D.J."/>
            <person name="Bowman C.A."/>
            <person name="Russell D.A."/>
            <person name="Pope W.H."/>
            <person name="Jacobs-Sera D."/>
            <person name="Hendrix R.W."/>
            <person name="Hatfull G.F."/>
        </authorList>
    </citation>
    <scope>NUCLEOTIDE SEQUENCE [LARGE SCALE GENOMIC DNA]</scope>
</reference>
<dbReference type="GeneID" id="26624267"/>
<gene>
    <name evidence="1" type="primary">23</name>
    <name evidence="1" type="ORF">PBI_CARCHARODON_23</name>
</gene>
<dbReference type="EMBL" id="KM588359">
    <property type="protein sequence ID" value="AIT14531.1"/>
    <property type="molecule type" value="Genomic_DNA"/>
</dbReference>